<name>A0A8T0G411_ARGBR</name>
<dbReference type="Proteomes" id="UP000807504">
    <property type="component" value="Unassembled WGS sequence"/>
</dbReference>
<keyword evidence="2" id="KW-1185">Reference proteome</keyword>
<gene>
    <name evidence="1" type="ORF">HNY73_000417</name>
</gene>
<sequence length="273" mass="29640">MTYHSLHIESRLCHLETRIAVSQADLNGQEPYCHKGAGLSESQEICKNSREKSCWWENFGSLGVGKMRVKFNFRCLGAGDVRGGAAGIVGGSVWEMYVWPVVSGKFRGTCWNVCVVVVQELRVTRCWKCMCGGGAGIEGDSVLECLLGFGGWVQGMEGDSELRVTQCGVGTVLARCGKSVWWCRIRSVWEVCVWVVQDWPVWKRGCVCGGCEGLARCGKCVCGAGLARCGKWCVCGGGGCGFGLGWEMGLGMCVVVLVQDWARCGKCCGVGWW</sequence>
<protein>
    <submittedName>
        <fullName evidence="1">Uncharacterized protein</fullName>
    </submittedName>
</protein>
<comment type="caution">
    <text evidence="1">The sequence shown here is derived from an EMBL/GenBank/DDBJ whole genome shotgun (WGS) entry which is preliminary data.</text>
</comment>
<reference evidence="1" key="2">
    <citation type="submission" date="2020-06" db="EMBL/GenBank/DDBJ databases">
        <authorList>
            <person name="Sheffer M."/>
        </authorList>
    </citation>
    <scope>NUCLEOTIDE SEQUENCE</scope>
</reference>
<organism evidence="1 2">
    <name type="scientific">Argiope bruennichi</name>
    <name type="common">Wasp spider</name>
    <name type="synonym">Aranea bruennichi</name>
    <dbReference type="NCBI Taxonomy" id="94029"/>
    <lineage>
        <taxon>Eukaryota</taxon>
        <taxon>Metazoa</taxon>
        <taxon>Ecdysozoa</taxon>
        <taxon>Arthropoda</taxon>
        <taxon>Chelicerata</taxon>
        <taxon>Arachnida</taxon>
        <taxon>Araneae</taxon>
        <taxon>Araneomorphae</taxon>
        <taxon>Entelegynae</taxon>
        <taxon>Araneoidea</taxon>
        <taxon>Araneidae</taxon>
        <taxon>Argiope</taxon>
    </lineage>
</organism>
<evidence type="ECO:0000313" key="2">
    <source>
        <dbReference type="Proteomes" id="UP000807504"/>
    </source>
</evidence>
<dbReference type="EMBL" id="JABXBU010000001">
    <property type="protein sequence ID" value="KAF8795983.1"/>
    <property type="molecule type" value="Genomic_DNA"/>
</dbReference>
<accession>A0A8T0G411</accession>
<reference evidence="1" key="1">
    <citation type="journal article" date="2020" name="bioRxiv">
        <title>Chromosome-level reference genome of the European wasp spider Argiope bruennichi: a resource for studies on range expansion and evolutionary adaptation.</title>
        <authorList>
            <person name="Sheffer M.M."/>
            <person name="Hoppe A."/>
            <person name="Krehenwinkel H."/>
            <person name="Uhl G."/>
            <person name="Kuss A.W."/>
            <person name="Jensen L."/>
            <person name="Jensen C."/>
            <person name="Gillespie R.G."/>
            <person name="Hoff K.J."/>
            <person name="Prost S."/>
        </authorList>
    </citation>
    <scope>NUCLEOTIDE SEQUENCE</scope>
</reference>
<evidence type="ECO:0000313" key="1">
    <source>
        <dbReference type="EMBL" id="KAF8795983.1"/>
    </source>
</evidence>
<proteinExistence type="predicted"/>
<dbReference type="AlphaFoldDB" id="A0A8T0G411"/>